<evidence type="ECO:0000259" key="3">
    <source>
        <dbReference type="Pfam" id="PF00135"/>
    </source>
</evidence>
<dbReference type="AlphaFoldDB" id="A0A8H4SYJ9"/>
<evidence type="ECO:0000313" key="5">
    <source>
        <dbReference type="EMBL" id="KAF4948086.1"/>
    </source>
</evidence>
<dbReference type="InterPro" id="IPR002018">
    <property type="entry name" value="CarbesteraseB"/>
</dbReference>
<feature type="domain" description="Carboxylesterase type B" evidence="3">
    <location>
        <begin position="689"/>
        <end position="1142"/>
    </location>
</feature>
<sequence length="1200" mass="134299">MEGRTSVEWRCHVCRRIPWNLEEWQTSAATQHHDSFEALETSAARGCYLCRSFCATVYYALRTMGLKSPPTGPCFLWLPTKSYIGLSGRGNNLDSGNWPVVCRFYVGDALFILPISAHSIRADEEDAKAAPISLEMALEPDLKEQLCDQIHDCINKRGVHQECDVGWFRQDLKPYPPTRLINVDTNDPSIVRLIVAAEDLHKDFIPKYLTLSYCWGSTNEHAKTTRATIAARREGIEVHSLPKTIQDAIQLTRLLKFRYLWIDAICIIQSDLDDVYLDDWNAEAPRIGSYYLHSKCLISASAASDSSQGLFADQTARRHPLRTCALAFQNDQQEYICLSVPRPSLSEDWSGEPLRSRGWCLQESVLSPRIIHWSKHALVWQCHSTTKSLAYGDDLGTAQDIRASQSHRSLAQEPDSAMGDAWTELISKYSKMHFTFETDRLVAIQGLANRLVDLYNGEYFAGVFRSHLADGLLWKNSYDKAHNALAGAPTWSWATRCLNIWFLSVSHSFIRFTKPNVFPENLSPINLDTPEKRALRFEAPLLAINLGRPFTKTDIVSTVQRPVFSCHISFTEDSEDEYVVNFEYDAERLMPRRFQMLEVLFLGLHVLHKLRGYIGPSEFEESTVVDPDTIVSYEGILLQKAGQNYERIGRLDFDMPKNYKRRKRLKELMDIALYAVATLALPQSKTPNNPTATIDNGIIIGTSTSIPDSKTKVNQFLGIPFAEKPIRFSPPKPTKPWDSPYNATVYKPACFMKFNYPEERRNRTIEIFATPGPPAGTSEDCLNLNIYAPAGAKAGSKPVAFWIHGGSFSHGSGSLPYYEGSKMAGYEDLVVVTVNYRTNIFGFPETYDLPEGQWNLGFLDQRLALTWVQENIAAFGGDPKKVTIFGESAGAGSVDDLVTAPPDPLPFRAAILQSGSASTNVTPTGSWKNATKLAGCDKGSFDKVLKCMRDIPAAKLKDIIERSMLDFAPLSDNGVTLSNYPRDIRLKSKNKAKLMARVPVMLGTTADEARIPDFMNITVKDALKTLAPGISDFQVSVLKFLYPIGSPGINNEFDQVTRMATEIGMQCPIRYVAEDFAEADIKTWRYIYNASFANTEIFKGSGAYHSSEIPTLFGTFPEKGATDFQEKLSREMQKAWGKFIRDPAQGPGWAQISKIGVFGDGVRPDSGTKSKKGLKVMDANIIEPRCLVFKGTWEKGQTKA</sequence>
<evidence type="ECO:0008006" key="7">
    <source>
        <dbReference type="Google" id="ProtNLM"/>
    </source>
</evidence>
<dbReference type="Pfam" id="PF06985">
    <property type="entry name" value="HET"/>
    <property type="match status" value="1"/>
</dbReference>
<dbReference type="GO" id="GO:0052689">
    <property type="term" value="F:carboxylic ester hydrolase activity"/>
    <property type="evidence" value="ECO:0007669"/>
    <property type="project" value="TreeGrafter"/>
</dbReference>
<dbReference type="InterPro" id="IPR050654">
    <property type="entry name" value="AChE-related_enzymes"/>
</dbReference>
<evidence type="ECO:0000256" key="1">
    <source>
        <dbReference type="ARBA" id="ARBA00005964"/>
    </source>
</evidence>
<comment type="caution">
    <text evidence="5">The sequence shown here is derived from an EMBL/GenBank/DDBJ whole genome shotgun (WGS) entry which is preliminary data.</text>
</comment>
<dbReference type="SUPFAM" id="SSF53474">
    <property type="entry name" value="alpha/beta-Hydrolases"/>
    <property type="match status" value="1"/>
</dbReference>
<organism evidence="5 6">
    <name type="scientific">Fusarium gaditjirri</name>
    <dbReference type="NCBI Taxonomy" id="282569"/>
    <lineage>
        <taxon>Eukaryota</taxon>
        <taxon>Fungi</taxon>
        <taxon>Dikarya</taxon>
        <taxon>Ascomycota</taxon>
        <taxon>Pezizomycotina</taxon>
        <taxon>Sordariomycetes</taxon>
        <taxon>Hypocreomycetidae</taxon>
        <taxon>Hypocreales</taxon>
        <taxon>Nectriaceae</taxon>
        <taxon>Fusarium</taxon>
        <taxon>Fusarium nisikadoi species complex</taxon>
    </lineage>
</organism>
<dbReference type="PROSITE" id="PS00122">
    <property type="entry name" value="CARBOXYLESTERASE_B_1"/>
    <property type="match status" value="1"/>
</dbReference>
<evidence type="ECO:0000259" key="4">
    <source>
        <dbReference type="Pfam" id="PF06985"/>
    </source>
</evidence>
<dbReference type="OrthoDB" id="408631at2759"/>
<feature type="domain" description="Heterokaryon incompatibility" evidence="4">
    <location>
        <begin position="208"/>
        <end position="363"/>
    </location>
</feature>
<dbReference type="Proteomes" id="UP000604273">
    <property type="component" value="Unassembled WGS sequence"/>
</dbReference>
<keyword evidence="6" id="KW-1185">Reference proteome</keyword>
<protein>
    <recommendedName>
        <fullName evidence="7">Carboxylesterase</fullName>
    </recommendedName>
</protein>
<dbReference type="EMBL" id="JABFAI010000269">
    <property type="protein sequence ID" value="KAF4948086.1"/>
    <property type="molecule type" value="Genomic_DNA"/>
</dbReference>
<comment type="similarity">
    <text evidence="1">Belongs to the type-B carboxylesterase/lipase family.</text>
</comment>
<evidence type="ECO:0000256" key="2">
    <source>
        <dbReference type="ARBA" id="ARBA00022801"/>
    </source>
</evidence>
<dbReference type="InterPro" id="IPR029058">
    <property type="entry name" value="AB_hydrolase_fold"/>
</dbReference>
<accession>A0A8H4SYJ9</accession>
<dbReference type="InterPro" id="IPR019826">
    <property type="entry name" value="Carboxylesterase_B_AS"/>
</dbReference>
<dbReference type="PANTHER" id="PTHR43918">
    <property type="entry name" value="ACETYLCHOLINESTERASE"/>
    <property type="match status" value="1"/>
</dbReference>
<proteinExistence type="inferred from homology"/>
<name>A0A8H4SYJ9_9HYPO</name>
<evidence type="ECO:0000313" key="6">
    <source>
        <dbReference type="Proteomes" id="UP000604273"/>
    </source>
</evidence>
<dbReference type="PANTHER" id="PTHR43918:SF4">
    <property type="entry name" value="CARBOXYLIC ESTER HYDROLASE"/>
    <property type="match status" value="1"/>
</dbReference>
<keyword evidence="2" id="KW-0378">Hydrolase</keyword>
<gene>
    <name evidence="5" type="ORF">FGADI_9873</name>
</gene>
<dbReference type="Pfam" id="PF00135">
    <property type="entry name" value="COesterase"/>
    <property type="match status" value="1"/>
</dbReference>
<reference evidence="5" key="2">
    <citation type="submission" date="2020-05" db="EMBL/GenBank/DDBJ databases">
        <authorList>
            <person name="Kim H.-S."/>
            <person name="Proctor R.H."/>
            <person name="Brown D.W."/>
        </authorList>
    </citation>
    <scope>NUCLEOTIDE SEQUENCE</scope>
    <source>
        <strain evidence="5">NRRL 45417</strain>
    </source>
</reference>
<dbReference type="Gene3D" id="3.40.50.1820">
    <property type="entry name" value="alpha/beta hydrolase"/>
    <property type="match status" value="1"/>
</dbReference>
<dbReference type="InterPro" id="IPR010730">
    <property type="entry name" value="HET"/>
</dbReference>
<reference evidence="5" key="1">
    <citation type="journal article" date="2020" name="BMC Genomics">
        <title>Correction to: Identification and distribution of gene clusters required for synthesis of sphingolipid metabolism inhibitors in diverse species of the filamentous fungus Fusarium.</title>
        <authorList>
            <person name="Kim H.S."/>
            <person name="Lohmar J.M."/>
            <person name="Busman M."/>
            <person name="Brown D.W."/>
            <person name="Naumann T.A."/>
            <person name="Divon H.H."/>
            <person name="Lysoe E."/>
            <person name="Uhlig S."/>
            <person name="Proctor R.H."/>
        </authorList>
    </citation>
    <scope>NUCLEOTIDE SEQUENCE</scope>
    <source>
        <strain evidence="5">NRRL 45417</strain>
    </source>
</reference>